<comment type="caution">
    <text evidence="3">The sequence shown here is derived from an EMBL/GenBank/DDBJ whole genome shotgun (WGS) entry which is preliminary data.</text>
</comment>
<dbReference type="AlphaFoldDB" id="A0A2H0WU30"/>
<evidence type="ECO:0000259" key="2">
    <source>
        <dbReference type="PROSITE" id="PS50164"/>
    </source>
</evidence>
<organism evidence="3 4">
    <name type="scientific">Candidatus Roizmanbacteria bacterium CG09_land_8_20_14_0_10_41_9</name>
    <dbReference type="NCBI Taxonomy" id="1974850"/>
    <lineage>
        <taxon>Bacteria</taxon>
        <taxon>Candidatus Roizmaniibacteriota</taxon>
    </lineage>
</organism>
<comment type="similarity">
    <text evidence="1">Belongs to the UPF0213 family.</text>
</comment>
<dbReference type="InterPro" id="IPR035901">
    <property type="entry name" value="GIY-YIG_endonuc_sf"/>
</dbReference>
<evidence type="ECO:0000256" key="1">
    <source>
        <dbReference type="ARBA" id="ARBA00007435"/>
    </source>
</evidence>
<dbReference type="PROSITE" id="PS50164">
    <property type="entry name" value="GIY_YIG"/>
    <property type="match status" value="1"/>
</dbReference>
<feature type="domain" description="GIY-YIG" evidence="2">
    <location>
        <begin position="1"/>
        <end position="75"/>
    </location>
</feature>
<dbReference type="SMART" id="SM00465">
    <property type="entry name" value="GIYc"/>
    <property type="match status" value="1"/>
</dbReference>
<dbReference type="Proteomes" id="UP000231198">
    <property type="component" value="Unassembled WGS sequence"/>
</dbReference>
<name>A0A2H0WU30_9BACT</name>
<dbReference type="SUPFAM" id="SSF82771">
    <property type="entry name" value="GIY-YIG endonuclease"/>
    <property type="match status" value="1"/>
</dbReference>
<sequence length="84" mass="10255">MYILYILRGPKKHLYIGITNNLNERIDRHKRGDGAEFTKRNSTYTVVYTETFETLVEARRREKQIKGWRREKKENLIKFRKPKL</sequence>
<proteinExistence type="inferred from homology"/>
<accession>A0A2H0WU30</accession>
<evidence type="ECO:0000313" key="3">
    <source>
        <dbReference type="EMBL" id="PIS16127.1"/>
    </source>
</evidence>
<reference evidence="4" key="1">
    <citation type="submission" date="2017-09" db="EMBL/GenBank/DDBJ databases">
        <title>Depth-based differentiation of microbial function through sediment-hosted aquifers and enrichment of novel symbionts in the deep terrestrial subsurface.</title>
        <authorList>
            <person name="Probst A.J."/>
            <person name="Ladd B."/>
            <person name="Jarett J.K."/>
            <person name="Geller-Mcgrath D.E."/>
            <person name="Sieber C.M.K."/>
            <person name="Emerson J.B."/>
            <person name="Anantharaman K."/>
            <person name="Thomas B.C."/>
            <person name="Malmstrom R."/>
            <person name="Stieglmeier M."/>
            <person name="Klingl A."/>
            <person name="Woyke T."/>
            <person name="Ryan C.M."/>
            <person name="Banfield J.F."/>
        </authorList>
    </citation>
    <scope>NUCLEOTIDE SEQUENCE [LARGE SCALE GENOMIC DNA]</scope>
</reference>
<dbReference type="PANTHER" id="PTHR34477:SF5">
    <property type="entry name" value="BSL5627 PROTEIN"/>
    <property type="match status" value="1"/>
</dbReference>
<dbReference type="Gene3D" id="3.40.1440.10">
    <property type="entry name" value="GIY-YIG endonuclease"/>
    <property type="match status" value="1"/>
</dbReference>
<dbReference type="InterPro" id="IPR050190">
    <property type="entry name" value="UPF0213_domain"/>
</dbReference>
<dbReference type="PANTHER" id="PTHR34477">
    <property type="entry name" value="UPF0213 PROTEIN YHBQ"/>
    <property type="match status" value="1"/>
</dbReference>
<dbReference type="InterPro" id="IPR000305">
    <property type="entry name" value="GIY-YIG_endonuc"/>
</dbReference>
<dbReference type="EMBL" id="PEZG01000001">
    <property type="protein sequence ID" value="PIS16127.1"/>
    <property type="molecule type" value="Genomic_DNA"/>
</dbReference>
<dbReference type="Pfam" id="PF01541">
    <property type="entry name" value="GIY-YIG"/>
    <property type="match status" value="1"/>
</dbReference>
<evidence type="ECO:0000313" key="4">
    <source>
        <dbReference type="Proteomes" id="UP000231198"/>
    </source>
</evidence>
<gene>
    <name evidence="3" type="ORF">COT62_00050</name>
</gene>
<protein>
    <submittedName>
        <fullName evidence="3">Excinuclease ABC subunit C</fullName>
    </submittedName>
</protein>